<feature type="region of interest" description="Disordered" evidence="1">
    <location>
        <begin position="52"/>
        <end position="85"/>
    </location>
</feature>
<evidence type="ECO:0000313" key="3">
    <source>
        <dbReference type="Proteomes" id="UP001519460"/>
    </source>
</evidence>
<comment type="caution">
    <text evidence="2">The sequence shown here is derived from an EMBL/GenBank/DDBJ whole genome shotgun (WGS) entry which is preliminary data.</text>
</comment>
<evidence type="ECO:0000313" key="2">
    <source>
        <dbReference type="EMBL" id="KAK7492193.1"/>
    </source>
</evidence>
<proteinExistence type="predicted"/>
<gene>
    <name evidence="2" type="ORF">BaRGS_00016490</name>
</gene>
<sequence>MPARSSYSTIYAPGISKADSAMYDTRVEDYLLSSRVDDVGYLSRSTLDEGYDTVQRSRGRDQQLLRDATNAIPSSSAREKNYDNDALYGRRRYPRRFGKSRFRKSKRLGFYVDPSARDRRGDDASSTVDLMASAAPAPAVAGRSRYGQRAPHPQSYADDDAVLSRATLRPSPPPRAQSVGPPLPTRHLVAHRPPAPISRRSLPPVQSTLSESRLLGTPRVQGSYPYSASSYLPYDYSSPVHPGYDPVYVEYEPDTKPSPRRRGPRVLGTTHRGPSNYFERLMRKRAKRQGRFGPYYDVESIEGSDLTGVLSDRDSLPDMDGTYQSDVTPSYQQDYSPSTSASSSSPYYVDQDTEYVPFKPARPLQTKGLFELSPYGDDDDDNEELPSTSTVSPYYSSFPSISSQSLPSPTTDLKLSTYLPASLTSAARSGSSSLLPYRSVVPYTLPSTSPVEDALAVAPSNTPSLQLLDSLVSTSVSRAKTALNDLAIPDYHGASLLLSVEGAGIGADGKRVSFNYTPAPIPLFGRTPGLDNKLLGLRPSAVLKPVDNFLSGYVQRMEALRAQLNKRLDKDRDDRQKYGLSAIESSTPSSRRTYTPYTQSHDYVPIKQLSSDRLERLPVTTFRSRRDDGRTHRLDVFSLGELRPRITTSLDRAITLPGPTADSSPVQLSVLDKINIKVSSESYATPQTSVVSRRVARGRSVAQRAASVPPRPAPKVYPEVLTASSIYAASTTTKATAPIRPIIVYSWPRRDESRAKSVPPVTFFDDVALKPLREAPGWRMRAQRASRARSVSRAQSVPPQRARSVPSRAKSVPPAYTPPPRVSITSYYKGLSRVPYYMDERPSYYTGRRRRYIPDYMRARSVEAVIPPPLPSAGLFAHKVPRRFLTRSGVRTYFSNLRGYYEHPAMGKGGRERGDEYRRVGIRSSVIRNRVISSPAARSTPPNPGPAARIMALSRYLPLPQPKPRSARESLSDFPKVYVPPRKGAKPSNRAKAAIIASKLEPDPLKRRRPKSEFAAAKYRAIRKEQQESVYGGMPGSSGLSASTPPLPKLTERKAIRTEEGYTKPKNIMSWQYRLDSMMSPNDLLYQPSSFIRIREQVRDAQDRMDRHRQLIDRYLPEGEGGDVAANVLRKMHEMEKRNPV</sequence>
<feature type="compositionally biased region" description="Low complexity" evidence="1">
    <location>
        <begin position="335"/>
        <end position="348"/>
    </location>
</feature>
<feature type="region of interest" description="Disordered" evidence="1">
    <location>
        <begin position="782"/>
        <end position="816"/>
    </location>
</feature>
<accession>A0ABD0KYF4</accession>
<feature type="region of interest" description="Disordered" evidence="1">
    <location>
        <begin position="307"/>
        <end position="348"/>
    </location>
</feature>
<feature type="compositionally biased region" description="Low complexity" evidence="1">
    <location>
        <begin position="788"/>
        <end position="797"/>
    </location>
</feature>
<feature type="region of interest" description="Disordered" evidence="1">
    <location>
        <begin position="135"/>
        <end position="159"/>
    </location>
</feature>
<dbReference type="AlphaFoldDB" id="A0ABD0KYF4"/>
<evidence type="ECO:0000256" key="1">
    <source>
        <dbReference type="SAM" id="MobiDB-lite"/>
    </source>
</evidence>
<feature type="compositionally biased region" description="Polar residues" evidence="1">
    <location>
        <begin position="322"/>
        <end position="334"/>
    </location>
</feature>
<name>A0ABD0KYF4_9CAEN</name>
<protein>
    <submittedName>
        <fullName evidence="2">Uncharacterized protein</fullName>
    </submittedName>
</protein>
<feature type="region of interest" description="Disordered" evidence="1">
    <location>
        <begin position="369"/>
        <end position="391"/>
    </location>
</feature>
<organism evidence="2 3">
    <name type="scientific">Batillaria attramentaria</name>
    <dbReference type="NCBI Taxonomy" id="370345"/>
    <lineage>
        <taxon>Eukaryota</taxon>
        <taxon>Metazoa</taxon>
        <taxon>Spiralia</taxon>
        <taxon>Lophotrochozoa</taxon>
        <taxon>Mollusca</taxon>
        <taxon>Gastropoda</taxon>
        <taxon>Caenogastropoda</taxon>
        <taxon>Sorbeoconcha</taxon>
        <taxon>Cerithioidea</taxon>
        <taxon>Batillariidae</taxon>
        <taxon>Batillaria</taxon>
    </lineage>
</organism>
<dbReference type="EMBL" id="JACVVK020000105">
    <property type="protein sequence ID" value="KAK7492193.1"/>
    <property type="molecule type" value="Genomic_DNA"/>
</dbReference>
<keyword evidence="3" id="KW-1185">Reference proteome</keyword>
<reference evidence="2 3" key="1">
    <citation type="journal article" date="2023" name="Sci. Data">
        <title>Genome assembly of the Korean intertidal mud-creeper Batillaria attramentaria.</title>
        <authorList>
            <person name="Patra A.K."/>
            <person name="Ho P.T."/>
            <person name="Jun S."/>
            <person name="Lee S.J."/>
            <person name="Kim Y."/>
            <person name="Won Y.J."/>
        </authorList>
    </citation>
    <scope>NUCLEOTIDE SEQUENCE [LARGE SCALE GENOMIC DNA]</scope>
    <source>
        <strain evidence="2">Wonlab-2016</strain>
    </source>
</reference>
<dbReference type="Proteomes" id="UP001519460">
    <property type="component" value="Unassembled WGS sequence"/>
</dbReference>
<feature type="region of interest" description="Disordered" evidence="1">
    <location>
        <begin position="251"/>
        <end position="274"/>
    </location>
</feature>